<comment type="caution">
    <text evidence="3">The sequence shown here is derived from an EMBL/GenBank/DDBJ whole genome shotgun (WGS) entry which is preliminary data.</text>
</comment>
<keyword evidence="4" id="KW-1185">Reference proteome</keyword>
<name>A0A2T7PT63_POMCA</name>
<dbReference type="EMBL" id="PZQS01000002">
    <property type="protein sequence ID" value="PVD36580.1"/>
    <property type="molecule type" value="Genomic_DNA"/>
</dbReference>
<reference evidence="3 4" key="1">
    <citation type="submission" date="2018-04" db="EMBL/GenBank/DDBJ databases">
        <title>The genome of golden apple snail Pomacea canaliculata provides insight into stress tolerance and invasive adaptation.</title>
        <authorList>
            <person name="Liu C."/>
            <person name="Liu B."/>
            <person name="Ren Y."/>
            <person name="Zhang Y."/>
            <person name="Wang H."/>
            <person name="Li S."/>
            <person name="Jiang F."/>
            <person name="Yin L."/>
            <person name="Zhang G."/>
            <person name="Qian W."/>
            <person name="Fan W."/>
        </authorList>
    </citation>
    <scope>NUCLEOTIDE SEQUENCE [LARGE SCALE GENOMIC DNA]</scope>
    <source>
        <strain evidence="3">SZHN2017</strain>
        <tissue evidence="3">Muscle</tissue>
    </source>
</reference>
<feature type="domain" description="ZU5" evidence="2">
    <location>
        <begin position="373"/>
        <end position="455"/>
    </location>
</feature>
<gene>
    <name evidence="3" type="ORF">C0Q70_03565</name>
</gene>
<evidence type="ECO:0000313" key="3">
    <source>
        <dbReference type="EMBL" id="PVD36580.1"/>
    </source>
</evidence>
<feature type="compositionally biased region" description="Acidic residues" evidence="1">
    <location>
        <begin position="37"/>
        <end position="46"/>
    </location>
</feature>
<feature type="region of interest" description="Disordered" evidence="1">
    <location>
        <begin position="261"/>
        <end position="284"/>
    </location>
</feature>
<feature type="region of interest" description="Disordered" evidence="1">
    <location>
        <begin position="34"/>
        <end position="102"/>
    </location>
</feature>
<sequence length="753" mass="85095">MEEPDTEMVTKSKKVARQEQKQYFQESLQLTHLLSELSEDEDEDEDELHHLQKTMQQKRQTALEPGRNPVSEATNPLALQAGKVPASQKSSSGRPDLKEGHSDPFYIYPPENLIIHHPLARARWQKKGTFLTKKETEPHINMYPTAKDFTLEESQEAWIQWVNDAFPNLHGTQFWLPRLVANSTVALSAALAAGRGVLAHSQHPLSVPTRETQRDRLHEDIPDPDTFVESTSTAGSFFQRIRNWFYYVGDTFKWAFGVKSDENSEDDNDVDKRKVTEENKKGERKKLETCSKKGITKTEMESIIPLAADSEGCVFQYKITVDLKKTISLKTPHHVRMPNRLHDECDQEKAAEKSEDTTSSPIFSYCWQNILRISTEGGRLRSEGSDVVLTVPSGAVEVNTNVTVHTSVCVNDVYIKHKLKLAATETIVSPLAEFWAGSDFRFKKYVQITLPTCLPSDYDVDLLHVYCITKAGQEGITVNKRQRLEDMTQSPDKEALAAYFYVNEERQVEVMTSHFSGYVCTYCGLCLNIGLEVYASPTFDNESPEVSVITRFWDKLHISNFRQWNPQLHSFIVVLSTTFQLKKVLKPAELQVDLIIDDEQKTMWEFKTTPAPANTFCLNWSEVACVNSKDHLAVKYTELGPFTPGWTLKSKTSENGVMPSTLKAFLLVSHKTQESVEPLWSSARCQFGVQPLNVSNGTSGTGPVINIGNVHGDVTFAQHVNTQKTENVLHITESNQSTAQTMRRLEQPAKDTS</sequence>
<dbReference type="InterPro" id="IPR000906">
    <property type="entry name" value="ZU5_dom"/>
</dbReference>
<feature type="compositionally biased region" description="Basic and acidic residues" evidence="1">
    <location>
        <begin position="270"/>
        <end position="284"/>
    </location>
</feature>
<dbReference type="AlphaFoldDB" id="A0A2T7PT63"/>
<dbReference type="Pfam" id="PF00791">
    <property type="entry name" value="ZU5"/>
    <property type="match status" value="1"/>
</dbReference>
<evidence type="ECO:0000256" key="1">
    <source>
        <dbReference type="SAM" id="MobiDB-lite"/>
    </source>
</evidence>
<dbReference type="Gene3D" id="2.60.220.30">
    <property type="match status" value="1"/>
</dbReference>
<dbReference type="OrthoDB" id="100767at2759"/>
<protein>
    <recommendedName>
        <fullName evidence="2">ZU5 domain-containing protein</fullName>
    </recommendedName>
</protein>
<accession>A0A2T7PT63</accession>
<proteinExistence type="predicted"/>
<dbReference type="Proteomes" id="UP000245119">
    <property type="component" value="Linkage Group LG2"/>
</dbReference>
<evidence type="ECO:0000313" key="4">
    <source>
        <dbReference type="Proteomes" id="UP000245119"/>
    </source>
</evidence>
<evidence type="ECO:0000259" key="2">
    <source>
        <dbReference type="Pfam" id="PF00791"/>
    </source>
</evidence>
<organism evidence="3 4">
    <name type="scientific">Pomacea canaliculata</name>
    <name type="common">Golden apple snail</name>
    <dbReference type="NCBI Taxonomy" id="400727"/>
    <lineage>
        <taxon>Eukaryota</taxon>
        <taxon>Metazoa</taxon>
        <taxon>Spiralia</taxon>
        <taxon>Lophotrochozoa</taxon>
        <taxon>Mollusca</taxon>
        <taxon>Gastropoda</taxon>
        <taxon>Caenogastropoda</taxon>
        <taxon>Architaenioglossa</taxon>
        <taxon>Ampullarioidea</taxon>
        <taxon>Ampullariidae</taxon>
        <taxon>Pomacea</taxon>
    </lineage>
</organism>